<feature type="domain" description="Fibronectin type-III" evidence="8">
    <location>
        <begin position="170"/>
        <end position="258"/>
    </location>
</feature>
<dbReference type="GO" id="GO:0000272">
    <property type="term" value="P:polysaccharide catabolic process"/>
    <property type="evidence" value="ECO:0007669"/>
    <property type="project" value="UniProtKB-KW"/>
</dbReference>
<dbReference type="InterPro" id="IPR013783">
    <property type="entry name" value="Ig-like_fold"/>
</dbReference>
<keyword evidence="10" id="KW-1185">Reference proteome</keyword>
<dbReference type="PROSITE" id="PS50853">
    <property type="entry name" value="FN3"/>
    <property type="match status" value="1"/>
</dbReference>
<feature type="chain" id="PRO_5011661835" evidence="6">
    <location>
        <begin position="32"/>
        <end position="522"/>
    </location>
</feature>
<dbReference type="PANTHER" id="PTHR22953:SF153">
    <property type="entry name" value="PURPLE ACID PHOSPHATASE"/>
    <property type="match status" value="1"/>
</dbReference>
<evidence type="ECO:0000313" key="9">
    <source>
        <dbReference type="EMBL" id="SDX04435.1"/>
    </source>
</evidence>
<dbReference type="InterPro" id="IPR039331">
    <property type="entry name" value="PAPs-like"/>
</dbReference>
<evidence type="ECO:0000256" key="5">
    <source>
        <dbReference type="ARBA" id="ARBA00023326"/>
    </source>
</evidence>
<keyword evidence="2" id="KW-0378">Hydrolase</keyword>
<organism evidence="9 10">
    <name type="scientific">Amycolatopsis xylanica</name>
    <dbReference type="NCBI Taxonomy" id="589385"/>
    <lineage>
        <taxon>Bacteria</taxon>
        <taxon>Bacillati</taxon>
        <taxon>Actinomycetota</taxon>
        <taxon>Actinomycetes</taxon>
        <taxon>Pseudonocardiales</taxon>
        <taxon>Pseudonocardiaceae</taxon>
        <taxon>Amycolatopsis</taxon>
    </lineage>
</organism>
<evidence type="ECO:0000256" key="6">
    <source>
        <dbReference type="SAM" id="SignalP"/>
    </source>
</evidence>
<feature type="domain" description="F5/8 type C" evidence="7">
    <location>
        <begin position="23"/>
        <end position="161"/>
    </location>
</feature>
<dbReference type="RefSeq" id="WP_091288070.1">
    <property type="nucleotide sequence ID" value="NZ_FNON01000002.1"/>
</dbReference>
<dbReference type="Gene3D" id="2.60.40.10">
    <property type="entry name" value="Immunoglobulins"/>
    <property type="match status" value="1"/>
</dbReference>
<dbReference type="SMART" id="SM00231">
    <property type="entry name" value="FA58C"/>
    <property type="match status" value="1"/>
</dbReference>
<accession>A0A1H2YHI9</accession>
<dbReference type="EMBL" id="FNON01000002">
    <property type="protein sequence ID" value="SDX04435.1"/>
    <property type="molecule type" value="Genomic_DNA"/>
</dbReference>
<dbReference type="FunFam" id="2.60.40.10:FF:001114">
    <property type="entry name" value="Chitinase A1"/>
    <property type="match status" value="1"/>
</dbReference>
<protein>
    <submittedName>
        <fullName evidence="9">Calcineurin-like phosphoesterase</fullName>
    </submittedName>
</protein>
<dbReference type="InterPro" id="IPR003961">
    <property type="entry name" value="FN3_dom"/>
</dbReference>
<keyword evidence="5" id="KW-0624">Polysaccharide degradation</keyword>
<dbReference type="GO" id="GO:0003993">
    <property type="term" value="F:acid phosphatase activity"/>
    <property type="evidence" value="ECO:0007669"/>
    <property type="project" value="InterPro"/>
</dbReference>
<dbReference type="CDD" id="cd00063">
    <property type="entry name" value="FN3"/>
    <property type="match status" value="1"/>
</dbReference>
<keyword evidence="4" id="KW-0326">Glycosidase</keyword>
<evidence type="ECO:0000256" key="4">
    <source>
        <dbReference type="ARBA" id="ARBA00023295"/>
    </source>
</evidence>
<dbReference type="GO" id="GO:0016798">
    <property type="term" value="F:hydrolase activity, acting on glycosyl bonds"/>
    <property type="evidence" value="ECO:0007669"/>
    <property type="project" value="UniProtKB-KW"/>
</dbReference>
<dbReference type="Pfam" id="PF00041">
    <property type="entry name" value="fn3"/>
    <property type="match status" value="1"/>
</dbReference>
<dbReference type="Pfam" id="PF00754">
    <property type="entry name" value="F5_F8_type_C"/>
    <property type="match status" value="1"/>
</dbReference>
<keyword evidence="1 6" id="KW-0732">Signal</keyword>
<dbReference type="Gene3D" id="3.60.21.10">
    <property type="match status" value="1"/>
</dbReference>
<proteinExistence type="predicted"/>
<dbReference type="SUPFAM" id="SSF49785">
    <property type="entry name" value="Galactose-binding domain-like"/>
    <property type="match status" value="1"/>
</dbReference>
<evidence type="ECO:0000259" key="7">
    <source>
        <dbReference type="PROSITE" id="PS50022"/>
    </source>
</evidence>
<evidence type="ECO:0000256" key="1">
    <source>
        <dbReference type="ARBA" id="ARBA00022729"/>
    </source>
</evidence>
<evidence type="ECO:0000259" key="8">
    <source>
        <dbReference type="PROSITE" id="PS50853"/>
    </source>
</evidence>
<reference evidence="9 10" key="1">
    <citation type="submission" date="2016-10" db="EMBL/GenBank/DDBJ databases">
        <authorList>
            <person name="de Groot N.N."/>
        </authorList>
    </citation>
    <scope>NUCLEOTIDE SEQUENCE [LARGE SCALE GENOMIC DNA]</scope>
    <source>
        <strain evidence="9 10">CPCC 202699</strain>
    </source>
</reference>
<feature type="signal peptide" evidence="6">
    <location>
        <begin position="1"/>
        <end position="31"/>
    </location>
</feature>
<dbReference type="STRING" id="589385.SAMN05421504_102133"/>
<dbReference type="Proteomes" id="UP000199515">
    <property type="component" value="Unassembled WGS sequence"/>
</dbReference>
<dbReference type="OrthoDB" id="9804511at2"/>
<dbReference type="Gene3D" id="2.60.120.260">
    <property type="entry name" value="Galactose-binding domain-like"/>
    <property type="match status" value="1"/>
</dbReference>
<evidence type="ECO:0000256" key="2">
    <source>
        <dbReference type="ARBA" id="ARBA00022801"/>
    </source>
</evidence>
<dbReference type="SMART" id="SM00060">
    <property type="entry name" value="FN3"/>
    <property type="match status" value="1"/>
</dbReference>
<dbReference type="Pfam" id="PF00149">
    <property type="entry name" value="Metallophos"/>
    <property type="match status" value="1"/>
</dbReference>
<dbReference type="PANTHER" id="PTHR22953">
    <property type="entry name" value="ACID PHOSPHATASE RELATED"/>
    <property type="match status" value="1"/>
</dbReference>
<dbReference type="SUPFAM" id="SSF49265">
    <property type="entry name" value="Fibronectin type III"/>
    <property type="match status" value="1"/>
</dbReference>
<evidence type="ECO:0000256" key="3">
    <source>
        <dbReference type="ARBA" id="ARBA00023277"/>
    </source>
</evidence>
<dbReference type="InterPro" id="IPR004843">
    <property type="entry name" value="Calcineurin-like_PHP"/>
</dbReference>
<keyword evidence="3" id="KW-0119">Carbohydrate metabolism</keyword>
<dbReference type="InterPro" id="IPR008979">
    <property type="entry name" value="Galactose-bd-like_sf"/>
</dbReference>
<dbReference type="AlphaFoldDB" id="A0A1H2YHI9"/>
<dbReference type="InterPro" id="IPR029052">
    <property type="entry name" value="Metallo-depent_PP-like"/>
</dbReference>
<dbReference type="InterPro" id="IPR000421">
    <property type="entry name" value="FA58C"/>
</dbReference>
<dbReference type="PROSITE" id="PS50022">
    <property type="entry name" value="FA58C_3"/>
    <property type="match status" value="1"/>
</dbReference>
<sequence>MKRRTPLAGVAVATLALLGQTLIASGSPAQAESLLSAGKPVTASSVETTGFGPGQAVDGDATTRWASEEGVDPQWIAVDLGGTATITKVKLNWEAAYAKTYKIQGSADGRTWQDLKSITGGDGAIDEHLGLNATARHVRVYGTARGTSYGYSLWELEVYGSRPGGDDTQPPSAPTGLAATATTTDSITLGWTASSDNVGVTDYEVLRDGAVVGTSATTAYTDTGLASGVEFGYTVRARDAAGNVSAASAALSASTKPGGTGPITIAIAGDIANPEMFSTHEQTAAQIARINPRYVLTVGDNQYHKGTISEYRAHYDKTWGKFKAITKPTTGNHEWDDQLRGYKEYFGAIAYPKGLPYYSYDIGDFHFVAMDSNPVYTGGGSDQVAWLRDDLARNTKSCVIGYWHHPRFNSGNAGDKKQMAPMWNELDRAKADVVFTGHDHHYERTKPLDANGHVNEANGVRSVIVGIGGDYLYKDYRAREGVEKIFAKHGVMKLVLNGKSYSWEVVDTTGAVLDRAGPYTCR</sequence>
<gene>
    <name evidence="9" type="ORF">SAMN05421504_102133</name>
</gene>
<dbReference type="InterPro" id="IPR036116">
    <property type="entry name" value="FN3_sf"/>
</dbReference>
<evidence type="ECO:0000313" key="10">
    <source>
        <dbReference type="Proteomes" id="UP000199515"/>
    </source>
</evidence>
<name>A0A1H2YHI9_9PSEU</name>
<dbReference type="SUPFAM" id="SSF56300">
    <property type="entry name" value="Metallo-dependent phosphatases"/>
    <property type="match status" value="1"/>
</dbReference>